<feature type="coiled-coil region" evidence="7">
    <location>
        <begin position="140"/>
        <end position="180"/>
    </location>
</feature>
<feature type="compositionally biased region" description="Basic residues" evidence="8">
    <location>
        <begin position="222"/>
        <end position="241"/>
    </location>
</feature>
<accession>A0A2R9CEH9</accession>
<dbReference type="AlphaFoldDB" id="A0A2R9CEH9"/>
<organism evidence="9 10">
    <name type="scientific">Pan paniscus</name>
    <name type="common">Pygmy chimpanzee</name>
    <name type="synonym">Bonobo</name>
    <dbReference type="NCBI Taxonomy" id="9597"/>
    <lineage>
        <taxon>Eukaryota</taxon>
        <taxon>Metazoa</taxon>
        <taxon>Chordata</taxon>
        <taxon>Craniata</taxon>
        <taxon>Vertebrata</taxon>
        <taxon>Euteleostomi</taxon>
        <taxon>Mammalia</taxon>
        <taxon>Eutheria</taxon>
        <taxon>Euarchontoglires</taxon>
        <taxon>Primates</taxon>
        <taxon>Haplorrhini</taxon>
        <taxon>Catarrhini</taxon>
        <taxon>Hominidae</taxon>
        <taxon>Pan</taxon>
    </lineage>
</organism>
<evidence type="ECO:0000256" key="7">
    <source>
        <dbReference type="SAM" id="Coils"/>
    </source>
</evidence>
<comment type="subcellular location">
    <subcellularLocation>
        <location evidence="1 6">Nucleus</location>
        <location evidence="1 6">Nucleolus</location>
    </subcellularLocation>
</comment>
<dbReference type="GO" id="GO:0000462">
    <property type="term" value="P:maturation of SSU-rRNA from tricistronic rRNA transcript (SSU-rRNA, 5.8S rRNA, LSU-rRNA)"/>
    <property type="evidence" value="ECO:0007669"/>
    <property type="project" value="TreeGrafter"/>
</dbReference>
<evidence type="ECO:0000256" key="6">
    <source>
        <dbReference type="RuleBase" id="RU368027"/>
    </source>
</evidence>
<evidence type="ECO:0000256" key="8">
    <source>
        <dbReference type="SAM" id="MobiDB-lite"/>
    </source>
</evidence>
<evidence type="ECO:0000256" key="1">
    <source>
        <dbReference type="ARBA" id="ARBA00004604"/>
    </source>
</evidence>
<dbReference type="Ensembl" id="ENSPPAT00000063272.1">
    <property type="protein sequence ID" value="ENSPPAP00000040356.1"/>
    <property type="gene ID" value="ENSPPAG00000042831.1"/>
</dbReference>
<keyword evidence="3 6" id="KW-0690">Ribosome biogenesis</keyword>
<protein>
    <recommendedName>
        <fullName evidence="6">rRNA biogenesis protein RRP36</fullName>
    </recommendedName>
</protein>
<reference evidence="9" key="3">
    <citation type="submission" date="2025-09" db="UniProtKB">
        <authorList>
            <consortium name="Ensembl"/>
        </authorList>
    </citation>
    <scope>IDENTIFICATION</scope>
</reference>
<feature type="region of interest" description="Disordered" evidence="8">
    <location>
        <begin position="217"/>
        <end position="241"/>
    </location>
</feature>
<evidence type="ECO:0000256" key="5">
    <source>
        <dbReference type="ARBA" id="ARBA00023242"/>
    </source>
</evidence>
<dbReference type="GeneTree" id="ENSGT00530000064271"/>
<evidence type="ECO:0000256" key="4">
    <source>
        <dbReference type="ARBA" id="ARBA00022552"/>
    </source>
</evidence>
<dbReference type="EMBL" id="AJFE02119652">
    <property type="status" value="NOT_ANNOTATED_CDS"/>
    <property type="molecule type" value="Genomic_DNA"/>
</dbReference>
<evidence type="ECO:0000313" key="9">
    <source>
        <dbReference type="Ensembl" id="ENSPPAP00000040356.1"/>
    </source>
</evidence>
<comment type="subunit">
    <text evidence="6">Associates with 90S and pre-40S pre-ribosomal particles.</text>
</comment>
<dbReference type="PANTHER" id="PTHR21738">
    <property type="entry name" value="RIBOSOMAL RNA PROCESSING PROTEIN 36 HOMOLOG"/>
    <property type="match status" value="1"/>
</dbReference>
<dbReference type="EMBL" id="AJFE02119656">
    <property type="status" value="NOT_ANNOTATED_CDS"/>
    <property type="molecule type" value="Genomic_DNA"/>
</dbReference>
<reference evidence="9" key="2">
    <citation type="submission" date="2025-08" db="UniProtKB">
        <authorList>
            <consortium name="Ensembl"/>
        </authorList>
    </citation>
    <scope>IDENTIFICATION</scope>
</reference>
<dbReference type="GO" id="GO:0005730">
    <property type="term" value="C:nucleolus"/>
    <property type="evidence" value="ECO:0007669"/>
    <property type="project" value="UniProtKB-SubCell"/>
</dbReference>
<comment type="function">
    <text evidence="6">Component of the 90S pre-ribosome involved in the maturation of rRNAs. Required for early cleavages of the pre-RNAs in the 40S ribosomal subunit maturation pathway.</text>
</comment>
<evidence type="ECO:0000313" key="10">
    <source>
        <dbReference type="Proteomes" id="UP000240080"/>
    </source>
</evidence>
<dbReference type="PANTHER" id="PTHR21738:SF0">
    <property type="entry name" value="RIBOSOMAL RNA PROCESSING PROTEIN 36 HOMOLOG"/>
    <property type="match status" value="1"/>
</dbReference>
<keyword evidence="10" id="KW-1185">Reference proteome</keyword>
<comment type="similarity">
    <text evidence="2 6">Belongs to the RRP36 family.</text>
</comment>
<dbReference type="Proteomes" id="UP000240080">
    <property type="component" value="Chromosome 6"/>
</dbReference>
<dbReference type="EMBL" id="AJFE02119655">
    <property type="status" value="NOT_ANNOTATED_CDS"/>
    <property type="molecule type" value="Genomic_DNA"/>
</dbReference>
<dbReference type="Pfam" id="PF06102">
    <property type="entry name" value="RRP36"/>
    <property type="match status" value="1"/>
</dbReference>
<keyword evidence="7" id="KW-0175">Coiled coil</keyword>
<sequence length="241" mass="27807">QPGLIMLPGAGAAKEWGWEDVFSAVGHAELSCMSLPTSTGTSNMSFEELLELQSQVGTKTYKQLVAGNSPKKQGSRPPIQNACVADKHRPLEMSAKIRVPFLRQVVPISKKVRKKEFQDQHGQHGETLSLLKLVKKQLKKHRSGEEHEKLQQLLQRMEQQEMAQQERKQQQELHLALKQERRAQAQQGHRPYFLKKSEQRQLALAEKFKELKRSKKLENFLSRKRRRNAGKDRRHLPLSKE</sequence>
<evidence type="ECO:0000256" key="2">
    <source>
        <dbReference type="ARBA" id="ARBA00009418"/>
    </source>
</evidence>
<dbReference type="EMBL" id="AJFE02119653">
    <property type="status" value="NOT_ANNOTATED_CDS"/>
    <property type="molecule type" value="Genomic_DNA"/>
</dbReference>
<dbReference type="GO" id="GO:0030686">
    <property type="term" value="C:90S preribosome"/>
    <property type="evidence" value="ECO:0007669"/>
    <property type="project" value="TreeGrafter"/>
</dbReference>
<dbReference type="Bgee" id="ENSPPAG00000042831">
    <property type="expression patterns" value="Expressed in liver and 6 other cell types or tissues"/>
</dbReference>
<keyword evidence="6" id="KW-0687">Ribonucleoprotein</keyword>
<name>A0A2R9CEH9_PANPA</name>
<proteinExistence type="inferred from homology"/>
<dbReference type="InterPro" id="IPR009292">
    <property type="entry name" value="RRP36"/>
</dbReference>
<reference evidence="9 10" key="1">
    <citation type="journal article" date="2012" name="Nature">
        <title>The bonobo genome compared with the chimpanzee and human genomes.</title>
        <authorList>
            <person name="Prufer K."/>
            <person name="Munch K."/>
            <person name="Hellmann I."/>
            <person name="Akagi K."/>
            <person name="Miller J.R."/>
            <person name="Walenz B."/>
            <person name="Koren S."/>
            <person name="Sutton G."/>
            <person name="Kodira C."/>
            <person name="Winer R."/>
            <person name="Knight J.R."/>
            <person name="Mullikin J.C."/>
            <person name="Meader S.J."/>
            <person name="Ponting C.P."/>
            <person name="Lunter G."/>
            <person name="Higashino S."/>
            <person name="Hobolth A."/>
            <person name="Dutheil J."/>
            <person name="Karakoc E."/>
            <person name="Alkan C."/>
            <person name="Sajjadian S."/>
            <person name="Catacchio C.R."/>
            <person name="Ventura M."/>
            <person name="Marques-Bonet T."/>
            <person name="Eichler E.E."/>
            <person name="Andre C."/>
            <person name="Atencia R."/>
            <person name="Mugisha L."/>
            <person name="Junhold J."/>
            <person name="Patterson N."/>
            <person name="Siebauer M."/>
            <person name="Good J.M."/>
            <person name="Fischer A."/>
            <person name="Ptak S.E."/>
            <person name="Lachmann M."/>
            <person name="Symer D.E."/>
            <person name="Mailund T."/>
            <person name="Schierup M.H."/>
            <person name="Andres A.M."/>
            <person name="Kelso J."/>
            <person name="Paabo S."/>
        </authorList>
    </citation>
    <scope>NUCLEOTIDE SEQUENCE [LARGE SCALE GENOMIC DNA]</scope>
</reference>
<evidence type="ECO:0000256" key="3">
    <source>
        <dbReference type="ARBA" id="ARBA00022517"/>
    </source>
</evidence>
<dbReference type="EMBL" id="AJFE02119654">
    <property type="status" value="NOT_ANNOTATED_CDS"/>
    <property type="molecule type" value="Genomic_DNA"/>
</dbReference>
<keyword evidence="4 6" id="KW-0698">rRNA processing</keyword>
<keyword evidence="5 6" id="KW-0539">Nucleus</keyword>